<dbReference type="STRING" id="70667.A0A183S9Y7"/>
<name>A0A183S9Y7_SCHSO</name>
<keyword evidence="2" id="KW-0732">Signal</keyword>
<dbReference type="AlphaFoldDB" id="A0A183S9Y7"/>
<dbReference type="EMBL" id="UYSU01001362">
    <property type="protein sequence ID" value="VDL86787.1"/>
    <property type="molecule type" value="Genomic_DNA"/>
</dbReference>
<evidence type="ECO:0000313" key="5">
    <source>
        <dbReference type="WBParaSite" id="SSLN_0000107501-mRNA-1"/>
    </source>
</evidence>
<feature type="signal peptide" evidence="2">
    <location>
        <begin position="1"/>
        <end position="27"/>
    </location>
</feature>
<keyword evidence="4" id="KW-1185">Reference proteome</keyword>
<reference evidence="5" key="1">
    <citation type="submission" date="2016-06" db="UniProtKB">
        <authorList>
            <consortium name="WormBaseParasite"/>
        </authorList>
    </citation>
    <scope>IDENTIFICATION</scope>
</reference>
<organism evidence="5">
    <name type="scientific">Schistocephalus solidus</name>
    <name type="common">Tapeworm</name>
    <dbReference type="NCBI Taxonomy" id="70667"/>
    <lineage>
        <taxon>Eukaryota</taxon>
        <taxon>Metazoa</taxon>
        <taxon>Spiralia</taxon>
        <taxon>Lophotrochozoa</taxon>
        <taxon>Platyhelminthes</taxon>
        <taxon>Cestoda</taxon>
        <taxon>Eucestoda</taxon>
        <taxon>Diphyllobothriidea</taxon>
        <taxon>Diphyllobothriidae</taxon>
        <taxon>Schistocephalus</taxon>
    </lineage>
</organism>
<gene>
    <name evidence="3" type="ORF">SSLN_LOCUS1035</name>
</gene>
<dbReference type="WBParaSite" id="SSLN_0000107501-mRNA-1">
    <property type="protein sequence ID" value="SSLN_0000107501-mRNA-1"/>
    <property type="gene ID" value="SSLN_0000107501"/>
</dbReference>
<evidence type="ECO:0000256" key="1">
    <source>
        <dbReference type="SAM" id="MobiDB-lite"/>
    </source>
</evidence>
<feature type="compositionally biased region" description="Acidic residues" evidence="1">
    <location>
        <begin position="73"/>
        <end position="88"/>
    </location>
</feature>
<sequence length="177" mass="19707">MLTQDRWFHPRLALSILRLLIPHLVVRPPPHRWRDKPLRTLSCSRLRRYHQPPDRLVVRRNWLERDATAFASEAEEDTGDGGDADDLDLVSIDSSSNMGPWPAFLPRPLSQHPTRLGTVGTPSTSSLRSTYSLDPHAISAKQERQGASVTFSRCNRSSVGGELGGDGATRNSFSIPC</sequence>
<accession>A0A183S9Y7</accession>
<dbReference type="Proteomes" id="UP000275846">
    <property type="component" value="Unassembled WGS sequence"/>
</dbReference>
<evidence type="ECO:0000256" key="2">
    <source>
        <dbReference type="SAM" id="SignalP"/>
    </source>
</evidence>
<proteinExistence type="predicted"/>
<evidence type="ECO:0000313" key="3">
    <source>
        <dbReference type="EMBL" id="VDL86787.1"/>
    </source>
</evidence>
<protein>
    <submittedName>
        <fullName evidence="3 5">Uncharacterized protein</fullName>
    </submittedName>
</protein>
<reference evidence="3 4" key="2">
    <citation type="submission" date="2018-11" db="EMBL/GenBank/DDBJ databases">
        <authorList>
            <consortium name="Pathogen Informatics"/>
        </authorList>
    </citation>
    <scope>NUCLEOTIDE SEQUENCE [LARGE SCALE GENOMIC DNA]</scope>
    <source>
        <strain evidence="3 4">NST_G2</strain>
    </source>
</reference>
<feature type="region of interest" description="Disordered" evidence="1">
    <location>
        <begin position="70"/>
        <end position="128"/>
    </location>
</feature>
<evidence type="ECO:0000313" key="4">
    <source>
        <dbReference type="Proteomes" id="UP000275846"/>
    </source>
</evidence>
<feature type="chain" id="PRO_5043141063" evidence="2">
    <location>
        <begin position="28"/>
        <end position="177"/>
    </location>
</feature>